<dbReference type="EMBL" id="MU394348">
    <property type="protein sequence ID" value="KAI6083695.1"/>
    <property type="molecule type" value="Genomic_DNA"/>
</dbReference>
<gene>
    <name evidence="1" type="ORF">F4821DRAFT_244317</name>
</gene>
<name>A0ACC0CU99_9PEZI</name>
<evidence type="ECO:0000313" key="1">
    <source>
        <dbReference type="EMBL" id="KAI6083695.1"/>
    </source>
</evidence>
<accession>A0ACC0CU99</accession>
<evidence type="ECO:0000313" key="2">
    <source>
        <dbReference type="Proteomes" id="UP001497680"/>
    </source>
</evidence>
<organism evidence="1 2">
    <name type="scientific">Hypoxylon rubiginosum</name>
    <dbReference type="NCBI Taxonomy" id="110542"/>
    <lineage>
        <taxon>Eukaryota</taxon>
        <taxon>Fungi</taxon>
        <taxon>Dikarya</taxon>
        <taxon>Ascomycota</taxon>
        <taxon>Pezizomycotina</taxon>
        <taxon>Sordariomycetes</taxon>
        <taxon>Xylariomycetidae</taxon>
        <taxon>Xylariales</taxon>
        <taxon>Hypoxylaceae</taxon>
        <taxon>Hypoxylon</taxon>
    </lineage>
</organism>
<proteinExistence type="predicted"/>
<dbReference type="Proteomes" id="UP001497680">
    <property type="component" value="Unassembled WGS sequence"/>
</dbReference>
<keyword evidence="2" id="KW-1185">Reference proteome</keyword>
<reference evidence="1 2" key="1">
    <citation type="journal article" date="2022" name="New Phytol.">
        <title>Ecological generalism drives hyperdiversity of secondary metabolite gene clusters in xylarialean endophytes.</title>
        <authorList>
            <person name="Franco M.E.E."/>
            <person name="Wisecaver J.H."/>
            <person name="Arnold A.E."/>
            <person name="Ju Y.M."/>
            <person name="Slot J.C."/>
            <person name="Ahrendt S."/>
            <person name="Moore L.P."/>
            <person name="Eastman K.E."/>
            <person name="Scott K."/>
            <person name="Konkel Z."/>
            <person name="Mondo S.J."/>
            <person name="Kuo A."/>
            <person name="Hayes R.D."/>
            <person name="Haridas S."/>
            <person name="Andreopoulos B."/>
            <person name="Riley R."/>
            <person name="LaButti K."/>
            <person name="Pangilinan J."/>
            <person name="Lipzen A."/>
            <person name="Amirebrahimi M."/>
            <person name="Yan J."/>
            <person name="Adam C."/>
            <person name="Keymanesh K."/>
            <person name="Ng V."/>
            <person name="Louie K."/>
            <person name="Northen T."/>
            <person name="Drula E."/>
            <person name="Henrissat B."/>
            <person name="Hsieh H.M."/>
            <person name="Youens-Clark K."/>
            <person name="Lutzoni F."/>
            <person name="Miadlikowska J."/>
            <person name="Eastwood D.C."/>
            <person name="Hamelin R.C."/>
            <person name="Grigoriev I.V."/>
            <person name="U'Ren J.M."/>
        </authorList>
    </citation>
    <scope>NUCLEOTIDE SEQUENCE [LARGE SCALE GENOMIC DNA]</scope>
    <source>
        <strain evidence="1 2">ER1909</strain>
    </source>
</reference>
<comment type="caution">
    <text evidence="1">The sequence shown here is derived from an EMBL/GenBank/DDBJ whole genome shotgun (WGS) entry which is preliminary data.</text>
</comment>
<protein>
    <submittedName>
        <fullName evidence="1">Uncharacterized protein</fullName>
    </submittedName>
</protein>
<sequence>MPRLQSLLPLVWWSVSLVAAEEIVYVTDLSIFTVLAPCAAAAISENIQSQTNDGCPEAVTDLQSCVCTKNNNFASISTGISSSVSYSCGSTASEDQASAASVFEAYCNQASITSFPTPEYPVTQYITDFPAWQELAPCAASGLSYIVQSMTYDLCPAEPSLLATCVCGKNQNSLLASQGINTSVKYSCSSHTADIESAQAVFAGYCGLVEGTTSFPSTSDPPGDMTYYITAMSEFSALAPCAQSAVSYGVLSQTYDLCPEGPQALASCACLKSGMSGFVSNDLNSDVKYYCDSTASEDVSSALEVFDLYCSAAKALVTPAGITESVEQTVATGSSGASGPKETGVTGSSGSSGNSNSGSSSSDEPTGSGGSVANSTSKSNVGLIVGVVIGVIAGLAVICFVAFFFWKRSQRKQSHGHTGPPPTEPEVVGKPELDATGAGLAGGISPSTLKAETVSRVDNVSPVSAYSSPNTSELQGQNTHPLQPPVPPMPELYAQNLQGQGQNAFPSHIQGQQTSYSPQEAYGQQIYEAPGQHQPQVYEAHGQPRSELQGVNWQSGPVAPFYEMDGAHRG</sequence>